<keyword evidence="2" id="KW-1185">Reference proteome</keyword>
<comment type="caution">
    <text evidence="1">The sequence shown here is derived from an EMBL/GenBank/DDBJ whole genome shotgun (WGS) entry which is preliminary data.</text>
</comment>
<dbReference type="PANTHER" id="PTHR46069">
    <property type="entry name" value="TUBULIN TYROSINE LIGASE"/>
    <property type="match status" value="1"/>
</dbReference>
<dbReference type="AlphaFoldDB" id="A0A1R2CZP8"/>
<dbReference type="Pfam" id="PF03133">
    <property type="entry name" value="TTL"/>
    <property type="match status" value="1"/>
</dbReference>
<dbReference type="PANTHER" id="PTHR46069:SF1">
    <property type="entry name" value="CHROMOSOME UNDETERMINED SCAFFOLD_125, WHOLE GENOME SHOTGUN SEQUENCE"/>
    <property type="match status" value="1"/>
</dbReference>
<evidence type="ECO:0000313" key="2">
    <source>
        <dbReference type="Proteomes" id="UP000187209"/>
    </source>
</evidence>
<proteinExistence type="predicted"/>
<name>A0A1R2CZP8_9CILI</name>
<evidence type="ECO:0008006" key="3">
    <source>
        <dbReference type="Google" id="ProtNLM"/>
    </source>
</evidence>
<dbReference type="InterPro" id="IPR004344">
    <property type="entry name" value="TTL/TTLL_fam"/>
</dbReference>
<dbReference type="PROSITE" id="PS51221">
    <property type="entry name" value="TTL"/>
    <property type="match status" value="1"/>
</dbReference>
<dbReference type="Gene3D" id="3.30.470.20">
    <property type="entry name" value="ATP-grasp fold, B domain"/>
    <property type="match status" value="1"/>
</dbReference>
<gene>
    <name evidence="1" type="ORF">SteCoe_2379</name>
</gene>
<dbReference type="EMBL" id="MPUH01000026">
    <property type="protein sequence ID" value="OMJ94474.1"/>
    <property type="molecule type" value="Genomic_DNA"/>
</dbReference>
<reference evidence="1 2" key="1">
    <citation type="submission" date="2016-11" db="EMBL/GenBank/DDBJ databases">
        <title>The macronuclear genome of Stentor coeruleus: a giant cell with tiny introns.</title>
        <authorList>
            <person name="Slabodnick M."/>
            <person name="Ruby J.G."/>
            <person name="Reiff S.B."/>
            <person name="Swart E.C."/>
            <person name="Gosai S."/>
            <person name="Prabakaran S."/>
            <person name="Witkowska E."/>
            <person name="Larue G.E."/>
            <person name="Fisher S."/>
            <person name="Freeman R.M."/>
            <person name="Gunawardena J."/>
            <person name="Chu W."/>
            <person name="Stover N.A."/>
            <person name="Gregory B.D."/>
            <person name="Nowacki M."/>
            <person name="Derisi J."/>
            <person name="Roy S.W."/>
            <person name="Marshall W.F."/>
            <person name="Sood P."/>
        </authorList>
    </citation>
    <scope>NUCLEOTIDE SEQUENCE [LARGE SCALE GENOMIC DNA]</scope>
    <source>
        <strain evidence="1">WM001</strain>
    </source>
</reference>
<protein>
    <recommendedName>
        <fullName evidence="3">Tubulin-tyrosine ligase</fullName>
    </recommendedName>
</protein>
<accession>A0A1R2CZP8</accession>
<organism evidence="1 2">
    <name type="scientific">Stentor coeruleus</name>
    <dbReference type="NCBI Taxonomy" id="5963"/>
    <lineage>
        <taxon>Eukaryota</taxon>
        <taxon>Sar</taxon>
        <taxon>Alveolata</taxon>
        <taxon>Ciliophora</taxon>
        <taxon>Postciliodesmatophora</taxon>
        <taxon>Heterotrichea</taxon>
        <taxon>Heterotrichida</taxon>
        <taxon>Stentoridae</taxon>
        <taxon>Stentor</taxon>
    </lineage>
</organism>
<sequence length="645" mass="75198">MIDFKYLASVQHSKVEILEDYHIPMKAPQYLRHSLDFAYSSKPFKKTSKTNTTEFCKDMLNKTSALPFFRPRSPLARLARSLQISRLSKNSNFPTNDQSNKKVESRAVSALQSQPNPLLELVNPHTPFKGSFLVIKKSDLYGLKKKSSSPIKKTCKHLDFINTKNIRKVQKLEKVNIKDIKDRKWVCKKRASLIRDFYISLTKSNGMKINHNFDLGPLFKYYIGKGNNSKLIKQMMSRRHGWSRIKAAEANTANFVWTEWLEESTLQSLSLNVNKNYTIETLPKTHMHHYRLNNTKRFIVDTTVMGFEKITNTNSFRHIKTETFQSGNLKIYNKIAGNHNLSNKKELFINLDKYCQENNKQVFDYVPVTFHITSLADGKFKEFEKYFQNNTLKTNNIWILKPGENTNRGTGITICTSLDQISKEISKTKHTVILQKYIENPFLVYKRKFDIRCYALITCYNGVIQGYYYNEGYIRTSSKLFSLQNIDNKFIHLTNDAIQKYSEDYGKYENGNKMSYSELQKYLDTNHQNRPVDFIEEVGSKIKEIISDTIKCAVPNIMKKIHCHTFEVFGYDFLLDENLKPWLLEVNTNPCLEISSSHLARIIPSMLENVFQLTLDSIFQTNFTIKNDMSVITENKFELVYHSLE</sequence>
<evidence type="ECO:0000313" key="1">
    <source>
        <dbReference type="EMBL" id="OMJ94474.1"/>
    </source>
</evidence>
<dbReference type="SUPFAM" id="SSF56059">
    <property type="entry name" value="Glutathione synthetase ATP-binding domain-like"/>
    <property type="match status" value="1"/>
</dbReference>
<dbReference type="Proteomes" id="UP000187209">
    <property type="component" value="Unassembled WGS sequence"/>
</dbReference>
<dbReference type="OrthoDB" id="202825at2759"/>